<name>A0A1H1L8M3_9FLAO</name>
<dbReference type="Proteomes" id="UP000198858">
    <property type="component" value="Chromosome I"/>
</dbReference>
<evidence type="ECO:0000313" key="2">
    <source>
        <dbReference type="EMBL" id="SDR70767.1"/>
    </source>
</evidence>
<dbReference type="EMBL" id="LT629745">
    <property type="protein sequence ID" value="SDR70767.1"/>
    <property type="molecule type" value="Genomic_DNA"/>
</dbReference>
<dbReference type="STRING" id="1250231.SAMN04488552_0625"/>
<sequence>MLSKKLLPAITLGLLLVNCFVIFEFDQDASRWARLLSTGLLFIVLIWQGGLSAKIMSAFCLFICSDVLLFYYENPIASSVTFLMRISAYLLLAFVVVPELKNLKSSLFQKIIFFIVFILNLGMLIMLVDMVPAKFVYPFLNILFYAYGISMITLVIAAISYSNRYSNTTSFYYTAATLCLVFSDITSFIAYYLEFYEFYFPDRIFYILGVAGLVKFATFARSHEAVTELESL</sequence>
<keyword evidence="1" id="KW-0812">Transmembrane</keyword>
<feature type="transmembrane region" description="Helical" evidence="1">
    <location>
        <begin position="204"/>
        <end position="222"/>
    </location>
</feature>
<organism evidence="2 3">
    <name type="scientific">Christiangramia echinicola</name>
    <dbReference type="NCBI Taxonomy" id="279359"/>
    <lineage>
        <taxon>Bacteria</taxon>
        <taxon>Pseudomonadati</taxon>
        <taxon>Bacteroidota</taxon>
        <taxon>Flavobacteriia</taxon>
        <taxon>Flavobacteriales</taxon>
        <taxon>Flavobacteriaceae</taxon>
        <taxon>Christiangramia</taxon>
    </lineage>
</organism>
<evidence type="ECO:0000256" key="1">
    <source>
        <dbReference type="SAM" id="Phobius"/>
    </source>
</evidence>
<feature type="transmembrane region" description="Helical" evidence="1">
    <location>
        <begin position="79"/>
        <end position="96"/>
    </location>
</feature>
<feature type="transmembrane region" description="Helical" evidence="1">
    <location>
        <begin position="108"/>
        <end position="128"/>
    </location>
</feature>
<gene>
    <name evidence="2" type="ORF">SAMN04488552_0625</name>
</gene>
<proteinExistence type="predicted"/>
<dbReference type="AlphaFoldDB" id="A0A1H1L8M3"/>
<evidence type="ECO:0008006" key="4">
    <source>
        <dbReference type="Google" id="ProtNLM"/>
    </source>
</evidence>
<evidence type="ECO:0000313" key="3">
    <source>
        <dbReference type="Proteomes" id="UP000198858"/>
    </source>
</evidence>
<feature type="transmembrane region" description="Helical" evidence="1">
    <location>
        <begin position="135"/>
        <end position="159"/>
    </location>
</feature>
<accession>A0A1H1L8M3</accession>
<keyword evidence="1" id="KW-0472">Membrane</keyword>
<feature type="transmembrane region" description="Helical" evidence="1">
    <location>
        <begin position="6"/>
        <end position="25"/>
    </location>
</feature>
<dbReference type="RefSeq" id="WP_089661254.1">
    <property type="nucleotide sequence ID" value="NZ_LT629745.1"/>
</dbReference>
<reference evidence="2 3" key="1">
    <citation type="submission" date="2016-10" db="EMBL/GenBank/DDBJ databases">
        <authorList>
            <person name="Varghese N."/>
            <person name="Submissions S."/>
        </authorList>
    </citation>
    <scope>NUCLEOTIDE SEQUENCE [LARGE SCALE GENOMIC DNA]</scope>
    <source>
        <strain evidence="2 3">Mar_2010_102</strain>
    </source>
</reference>
<feature type="transmembrane region" description="Helical" evidence="1">
    <location>
        <begin position="32"/>
        <end position="49"/>
    </location>
</feature>
<keyword evidence="3" id="KW-1185">Reference proteome</keyword>
<keyword evidence="1" id="KW-1133">Transmembrane helix</keyword>
<protein>
    <recommendedName>
        <fullName evidence="4">YhhN-like protein</fullName>
    </recommendedName>
</protein>
<feature type="transmembrane region" description="Helical" evidence="1">
    <location>
        <begin position="171"/>
        <end position="192"/>
    </location>
</feature>